<dbReference type="PROSITE" id="PS00211">
    <property type="entry name" value="ABC_TRANSPORTER_1"/>
    <property type="match status" value="1"/>
</dbReference>
<evidence type="ECO:0000256" key="3">
    <source>
        <dbReference type="ARBA" id="ARBA00022840"/>
    </source>
</evidence>
<evidence type="ECO:0000313" key="6">
    <source>
        <dbReference type="Proteomes" id="UP000076630"/>
    </source>
</evidence>
<dbReference type="GO" id="GO:0016887">
    <property type="term" value="F:ATP hydrolysis activity"/>
    <property type="evidence" value="ECO:0007669"/>
    <property type="project" value="InterPro"/>
</dbReference>
<dbReference type="SMART" id="SM00382">
    <property type="entry name" value="AAA"/>
    <property type="match status" value="1"/>
</dbReference>
<feature type="domain" description="ABC transporter" evidence="4">
    <location>
        <begin position="2"/>
        <end position="235"/>
    </location>
</feature>
<protein>
    <submittedName>
        <fullName evidence="5">ABC transporter ATP-binding protein</fullName>
    </submittedName>
</protein>
<evidence type="ECO:0000313" key="5">
    <source>
        <dbReference type="EMBL" id="KZE83951.1"/>
    </source>
</evidence>
<proteinExistence type="predicted"/>
<dbReference type="PANTHER" id="PTHR42781">
    <property type="entry name" value="SPERMIDINE/PUTRESCINE IMPORT ATP-BINDING PROTEIN POTA"/>
    <property type="match status" value="1"/>
</dbReference>
<evidence type="ECO:0000259" key="4">
    <source>
        <dbReference type="PROSITE" id="PS50893"/>
    </source>
</evidence>
<evidence type="ECO:0000256" key="2">
    <source>
        <dbReference type="ARBA" id="ARBA00022741"/>
    </source>
</evidence>
<keyword evidence="3 5" id="KW-0067">ATP-binding</keyword>
<dbReference type="InterPro" id="IPR017871">
    <property type="entry name" value="ABC_transporter-like_CS"/>
</dbReference>
<dbReference type="InterPro" id="IPR003593">
    <property type="entry name" value="AAA+_ATPase"/>
</dbReference>
<dbReference type="EMBL" id="LQNU01000033">
    <property type="protein sequence ID" value="KZE83951.1"/>
    <property type="molecule type" value="Genomic_DNA"/>
</dbReference>
<dbReference type="PROSITE" id="PS50893">
    <property type="entry name" value="ABC_TRANSPORTER_2"/>
    <property type="match status" value="1"/>
</dbReference>
<reference evidence="5 6" key="1">
    <citation type="submission" date="2016-01" db="EMBL/GenBank/DDBJ databases">
        <title>Whole genome sequencing of Myroides marinus L41.</title>
        <authorList>
            <person name="Hong K.W."/>
        </authorList>
    </citation>
    <scope>NUCLEOTIDE SEQUENCE [LARGE SCALE GENOMIC DNA]</scope>
    <source>
        <strain evidence="5 6">L41</strain>
    </source>
</reference>
<dbReference type="OrthoDB" id="9802264at2"/>
<dbReference type="InterPro" id="IPR050093">
    <property type="entry name" value="ABC_SmlMolc_Importer"/>
</dbReference>
<dbReference type="GO" id="GO:0005524">
    <property type="term" value="F:ATP binding"/>
    <property type="evidence" value="ECO:0007669"/>
    <property type="project" value="UniProtKB-KW"/>
</dbReference>
<dbReference type="AlphaFoldDB" id="A0A161SCR4"/>
<keyword evidence="6" id="KW-1185">Reference proteome</keyword>
<keyword evidence="1" id="KW-0813">Transport</keyword>
<dbReference type="Gene3D" id="3.40.50.300">
    <property type="entry name" value="P-loop containing nucleotide triphosphate hydrolases"/>
    <property type="match status" value="1"/>
</dbReference>
<dbReference type="InterPro" id="IPR003439">
    <property type="entry name" value="ABC_transporter-like_ATP-bd"/>
</dbReference>
<dbReference type="Pfam" id="PF00005">
    <property type="entry name" value="ABC_tran"/>
    <property type="match status" value="1"/>
</dbReference>
<dbReference type="SUPFAM" id="SSF52540">
    <property type="entry name" value="P-loop containing nucleoside triphosphate hydrolases"/>
    <property type="match status" value="1"/>
</dbReference>
<dbReference type="PANTHER" id="PTHR42781:SF4">
    <property type="entry name" value="SPERMIDINE_PUTRESCINE IMPORT ATP-BINDING PROTEIN POTA"/>
    <property type="match status" value="1"/>
</dbReference>
<evidence type="ECO:0000256" key="1">
    <source>
        <dbReference type="ARBA" id="ARBA00022448"/>
    </source>
</evidence>
<gene>
    <name evidence="5" type="ORF">AV926_03340</name>
</gene>
<name>A0A161SCR4_9FLAO</name>
<comment type="caution">
    <text evidence="5">The sequence shown here is derived from an EMBL/GenBank/DDBJ whole genome shotgun (WGS) entry which is preliminary data.</text>
</comment>
<accession>A0A161SCR4</accession>
<sequence length="320" mass="36642">MLLLKNISFSYLEGKMVIKNLNLAIEKGQHVALLGESGCGKSTLLKLIYGLKDLDGGEIYWNDKQVLGPAYHLVPGMDEMRYLAQDFDLMPFTSVKENIGKYLSNFYLKEKEHRINELLALVDLVEYADVKVKNLSGGQQQRVAIARVLALEPEILLLDEPFSHIDYSRRSLLRRNLFAYLKEKGITCVVATHDSIDALSFADETIVLKDGELIDMGETKDVYDFPMNRYVASLFGEVNELFISDFTSTFDEDELLLIYPHQLMLSKQKGQIEVEVLDSYFKGDGYMIKTFFNEDRVVFFDHPFDIEKGSKIKLALKKFQ</sequence>
<organism evidence="5 6">
    <name type="scientific">Myroides marinus</name>
    <dbReference type="NCBI Taxonomy" id="703342"/>
    <lineage>
        <taxon>Bacteria</taxon>
        <taxon>Pseudomonadati</taxon>
        <taxon>Bacteroidota</taxon>
        <taxon>Flavobacteriia</taxon>
        <taxon>Flavobacteriales</taxon>
        <taxon>Flavobacteriaceae</taxon>
        <taxon>Myroides</taxon>
    </lineage>
</organism>
<dbReference type="InterPro" id="IPR027417">
    <property type="entry name" value="P-loop_NTPase"/>
</dbReference>
<dbReference type="RefSeq" id="WP_038987732.1">
    <property type="nucleotide sequence ID" value="NZ_JACAJP010000015.1"/>
</dbReference>
<dbReference type="Proteomes" id="UP000076630">
    <property type="component" value="Unassembled WGS sequence"/>
</dbReference>
<keyword evidence="2" id="KW-0547">Nucleotide-binding</keyword>